<name>A0A0F8YYX7_9ZZZZ</name>
<reference evidence="3" key="1">
    <citation type="journal article" date="2015" name="Nature">
        <title>Complex archaea that bridge the gap between prokaryotes and eukaryotes.</title>
        <authorList>
            <person name="Spang A."/>
            <person name="Saw J.H."/>
            <person name="Jorgensen S.L."/>
            <person name="Zaremba-Niedzwiedzka K."/>
            <person name="Martijn J."/>
            <person name="Lind A.E."/>
            <person name="van Eijk R."/>
            <person name="Schleper C."/>
            <person name="Guy L."/>
            <person name="Ettema T.J."/>
        </authorList>
    </citation>
    <scope>NUCLEOTIDE SEQUENCE</scope>
</reference>
<dbReference type="InterPro" id="IPR044925">
    <property type="entry name" value="His-Me_finger_sf"/>
</dbReference>
<evidence type="ECO:0008006" key="4">
    <source>
        <dbReference type="Google" id="ProtNLM"/>
    </source>
</evidence>
<gene>
    <name evidence="3" type="ORF">LCGC14_3097350</name>
</gene>
<evidence type="ECO:0000259" key="2">
    <source>
        <dbReference type="Pfam" id="PF13392"/>
    </source>
</evidence>
<dbReference type="InterPro" id="IPR003615">
    <property type="entry name" value="HNH_nuc"/>
</dbReference>
<comment type="caution">
    <text evidence="3">The sequence shown here is derived from an EMBL/GenBank/DDBJ whole genome shotgun (WGS) entry which is preliminary data.</text>
</comment>
<dbReference type="Pfam" id="PF07463">
    <property type="entry name" value="NUMOD4"/>
    <property type="match status" value="1"/>
</dbReference>
<dbReference type="AlphaFoldDB" id="A0A0F8YYX7"/>
<dbReference type="SUPFAM" id="SSF54060">
    <property type="entry name" value="His-Me finger endonucleases"/>
    <property type="match status" value="1"/>
</dbReference>
<evidence type="ECO:0000313" key="3">
    <source>
        <dbReference type="EMBL" id="KKK53181.1"/>
    </source>
</evidence>
<organism evidence="3">
    <name type="scientific">marine sediment metagenome</name>
    <dbReference type="NCBI Taxonomy" id="412755"/>
    <lineage>
        <taxon>unclassified sequences</taxon>
        <taxon>metagenomes</taxon>
        <taxon>ecological metagenomes</taxon>
    </lineage>
</organism>
<evidence type="ECO:0000259" key="1">
    <source>
        <dbReference type="Pfam" id="PF07463"/>
    </source>
</evidence>
<accession>A0A0F8YYX7</accession>
<protein>
    <recommendedName>
        <fullName evidence="4">HNH nuclease domain-containing protein</fullName>
    </recommendedName>
</protein>
<dbReference type="EMBL" id="LAZR01066633">
    <property type="protein sequence ID" value="KKK53181.1"/>
    <property type="molecule type" value="Genomic_DNA"/>
</dbReference>
<dbReference type="Pfam" id="PF13392">
    <property type="entry name" value="HNH_3"/>
    <property type="match status" value="1"/>
</dbReference>
<sequence>MQQHAREIWKDILEYEGVYQVSNMGNIRRLLKNGKIRILCVVTRKDKYMVIGLSKNSIYINKYIHRLVLEAFISRCPKGMECRHLDGNRQNNQLCNLKWGTRSENGLDAVEHGTRFYPDTRGSKQGQSKLTKKDIMEIFKLLDNGETQKEIAEKFGVHQVHISRIKRGVAWKHLILLEKTNVDTN</sequence>
<feature type="domain" description="HNH nuclease" evidence="2">
    <location>
        <begin position="62"/>
        <end position="106"/>
    </location>
</feature>
<feature type="domain" description="NUMOD4" evidence="1">
    <location>
        <begin position="7"/>
        <end position="54"/>
    </location>
</feature>
<dbReference type="Gene3D" id="1.10.10.60">
    <property type="entry name" value="Homeodomain-like"/>
    <property type="match status" value="1"/>
</dbReference>
<dbReference type="InterPro" id="IPR010902">
    <property type="entry name" value="NUMOD4"/>
</dbReference>
<dbReference type="GO" id="GO:0016788">
    <property type="term" value="F:hydrolase activity, acting on ester bonds"/>
    <property type="evidence" value="ECO:0007669"/>
    <property type="project" value="InterPro"/>
</dbReference>
<dbReference type="Gene3D" id="3.90.75.20">
    <property type="match status" value="1"/>
</dbReference>
<proteinExistence type="predicted"/>